<dbReference type="Gene3D" id="3.40.630.30">
    <property type="match status" value="1"/>
</dbReference>
<evidence type="ECO:0000259" key="1">
    <source>
        <dbReference type="PROSITE" id="PS51186"/>
    </source>
</evidence>
<dbReference type="InterPro" id="IPR016181">
    <property type="entry name" value="Acyl_CoA_acyltransferase"/>
</dbReference>
<comment type="caution">
    <text evidence="2">The sequence shown here is derived from an EMBL/GenBank/DDBJ whole genome shotgun (WGS) entry which is preliminary data.</text>
</comment>
<dbReference type="OrthoDB" id="41532at2759"/>
<sequence>MVVVVAAVEEDGGRQVTVREFDGASDRDRAAVERLEGACEVGPSAGKLCLFTDLLGDPLCRVRHSPAFLMLVRPARRPPYSCSHQSAIASSSIHRSSANAFPATQVAEAGAGGEVIGVVRGCVKTVACGRGQEDLFSKVAYLLGLRVSPAHRRRGIGRALVARMEEWFRQAGAEYAYVATDRDNEPSVHLFTSRCGYAKFRTPSVLVHPVFRHDLARPRRVAVVRIPPRDAELLYRARFAGVEFFPRDIDAVLANPLSLGTFLAVPASSKPWRGAEAFLASPPPSWAVGSVWNSKDAFRLEVRGAPRLWRAAARATRAADRALSRWLLLRVPSVPNLFEPFGMHFLYGLGGAGPDAPRMATALCRHAHNVARRAGARVVATEVAACDPLRDAVPHWPRLGAEDLWCIKRLADGYGDGALGDWTKAPPGASIFVDPREF</sequence>
<dbReference type="PANTHER" id="PTHR47370:SF10">
    <property type="entry name" value="N-ACETYLTRANSFERASE HLS1-RELATED"/>
    <property type="match status" value="1"/>
</dbReference>
<dbReference type="PROSITE" id="PS51186">
    <property type="entry name" value="GNAT"/>
    <property type="match status" value="1"/>
</dbReference>
<reference evidence="2" key="1">
    <citation type="submission" date="2020-10" db="EMBL/GenBank/DDBJ databases">
        <authorList>
            <person name="Han B."/>
            <person name="Lu T."/>
            <person name="Zhao Q."/>
            <person name="Huang X."/>
            <person name="Zhao Y."/>
        </authorList>
    </citation>
    <scope>NUCLEOTIDE SEQUENCE</scope>
</reference>
<dbReference type="Pfam" id="PF00583">
    <property type="entry name" value="Acetyltransf_1"/>
    <property type="match status" value="1"/>
</dbReference>
<dbReference type="Proteomes" id="UP000604825">
    <property type="component" value="Unassembled WGS sequence"/>
</dbReference>
<dbReference type="CDD" id="cd04301">
    <property type="entry name" value="NAT_SF"/>
    <property type="match status" value="1"/>
</dbReference>
<dbReference type="InterPro" id="IPR000182">
    <property type="entry name" value="GNAT_dom"/>
</dbReference>
<evidence type="ECO:0000313" key="3">
    <source>
        <dbReference type="Proteomes" id="UP000604825"/>
    </source>
</evidence>
<dbReference type="InterPro" id="IPR052810">
    <property type="entry name" value="Plant_NAT"/>
</dbReference>
<dbReference type="GO" id="GO:0016747">
    <property type="term" value="F:acyltransferase activity, transferring groups other than amino-acyl groups"/>
    <property type="evidence" value="ECO:0007669"/>
    <property type="project" value="InterPro"/>
</dbReference>
<dbReference type="EMBL" id="CAJGYO010000003">
    <property type="protein sequence ID" value="CAD6221683.1"/>
    <property type="molecule type" value="Genomic_DNA"/>
</dbReference>
<accession>A0A811NCA9</accession>
<proteinExistence type="predicted"/>
<gene>
    <name evidence="2" type="ORF">NCGR_LOCUS14917</name>
</gene>
<keyword evidence="3" id="KW-1185">Reference proteome</keyword>
<name>A0A811NCA9_9POAL</name>
<feature type="domain" description="N-acetyltransferase" evidence="1">
    <location>
        <begin position="70"/>
        <end position="216"/>
    </location>
</feature>
<dbReference type="PANTHER" id="PTHR47370">
    <property type="entry name" value="ACYL-COA N-ACYLTRANSFERASES (NAT) SUPERFAMILY PROTEIN"/>
    <property type="match status" value="1"/>
</dbReference>
<protein>
    <recommendedName>
        <fullName evidence="1">N-acetyltransferase domain-containing protein</fullName>
    </recommendedName>
</protein>
<dbReference type="SUPFAM" id="SSF55729">
    <property type="entry name" value="Acyl-CoA N-acyltransferases (Nat)"/>
    <property type="match status" value="1"/>
</dbReference>
<dbReference type="AlphaFoldDB" id="A0A811NCA9"/>
<organism evidence="2 3">
    <name type="scientific">Miscanthus lutarioriparius</name>
    <dbReference type="NCBI Taxonomy" id="422564"/>
    <lineage>
        <taxon>Eukaryota</taxon>
        <taxon>Viridiplantae</taxon>
        <taxon>Streptophyta</taxon>
        <taxon>Embryophyta</taxon>
        <taxon>Tracheophyta</taxon>
        <taxon>Spermatophyta</taxon>
        <taxon>Magnoliopsida</taxon>
        <taxon>Liliopsida</taxon>
        <taxon>Poales</taxon>
        <taxon>Poaceae</taxon>
        <taxon>PACMAD clade</taxon>
        <taxon>Panicoideae</taxon>
        <taxon>Andropogonodae</taxon>
        <taxon>Andropogoneae</taxon>
        <taxon>Saccharinae</taxon>
        <taxon>Miscanthus</taxon>
    </lineage>
</organism>
<evidence type="ECO:0000313" key="2">
    <source>
        <dbReference type="EMBL" id="CAD6221683.1"/>
    </source>
</evidence>